<dbReference type="InterPro" id="IPR027417">
    <property type="entry name" value="P-loop_NTPase"/>
</dbReference>
<dbReference type="InterPro" id="IPR003439">
    <property type="entry name" value="ABC_transporter-like_ATP-bd"/>
</dbReference>
<dbReference type="AlphaFoldDB" id="A0A6I4VUC4"/>
<evidence type="ECO:0000313" key="10">
    <source>
        <dbReference type="Proteomes" id="UP000430692"/>
    </source>
</evidence>
<evidence type="ECO:0000313" key="9">
    <source>
        <dbReference type="EMBL" id="MXQ53775.1"/>
    </source>
</evidence>
<reference evidence="9 10" key="1">
    <citation type="submission" date="2019-12" db="EMBL/GenBank/DDBJ databases">
        <title>Whole-genome analyses of novel actinobacteria.</title>
        <authorList>
            <person name="Sahin N."/>
            <person name="Saygin H."/>
        </authorList>
    </citation>
    <scope>NUCLEOTIDE SEQUENCE [LARGE SCALE GENOMIC DNA]</scope>
    <source>
        <strain evidence="9 10">KC615</strain>
    </source>
</reference>
<keyword evidence="4 9" id="KW-0067">ATP-binding</keyword>
<dbReference type="PANTHER" id="PTHR24221">
    <property type="entry name" value="ATP-BINDING CASSETTE SUB-FAMILY B"/>
    <property type="match status" value="1"/>
</dbReference>
<sequence>MTSLVGVLSYYFLKCGLEADSRESQIFFLVIAAFFYALTGPSFPFHLTFYDGAILKAVIRKDLTAKIAQKLIGVNRESLRKYLNKNGTPSTLAKSIPDSVSSDLLVVVKDPLIWSFSVGALWILSWEYAVALVAGCALILRLAKPAIRKNQMISKDAEKISSKVQITLDSWAQLPRLHSDRGICQSTAQKLKKLTEEEETLYRGNSFHRAWLVAGPRSIGIFLLLASLLPYAVFVKHSETIDVILLASFFFNGFSAFISSIDFTIRVAEMRGELVKLGELRTLPDRPKGNVKMQGFEGFNLQDLQIHYENKTLFPDGLNLSIGTGIPPTNGQPGKSHKVAFVGPSGCGKTSLSRLLARDLEKTDEDNGIWTGECLVQTNGKEYSIDQIDLFSFSQNIISVPQETEVLSAESVERNIELAIEALPLVKRKEIVLRLMKRMQLSLESLDELCQDQSGGQQKRIQIASALSILEKRIVSNPHPSAILLDEALSQLDQETAVFVLEAIEELANEYGDTIVMIAHSDYAIFDDSYVYVFGPDGQGIIEEGWKLELASNPSSSYNKVFKAKFNPQS</sequence>
<keyword evidence="5 7" id="KW-1133">Transmembrane helix</keyword>
<keyword evidence="10" id="KW-1185">Reference proteome</keyword>
<proteinExistence type="predicted"/>
<feature type="transmembrane region" description="Helical" evidence="7">
    <location>
        <begin position="26"/>
        <end position="47"/>
    </location>
</feature>
<dbReference type="InterPro" id="IPR036640">
    <property type="entry name" value="ABC1_TM_sf"/>
</dbReference>
<feature type="transmembrane region" description="Helical" evidence="7">
    <location>
        <begin position="243"/>
        <end position="265"/>
    </location>
</feature>
<dbReference type="InterPro" id="IPR039421">
    <property type="entry name" value="Type_1_exporter"/>
</dbReference>
<evidence type="ECO:0000256" key="7">
    <source>
        <dbReference type="SAM" id="Phobius"/>
    </source>
</evidence>
<evidence type="ECO:0000256" key="1">
    <source>
        <dbReference type="ARBA" id="ARBA00004651"/>
    </source>
</evidence>
<dbReference type="Pfam" id="PF00005">
    <property type="entry name" value="ABC_tran"/>
    <property type="match status" value="1"/>
</dbReference>
<dbReference type="Proteomes" id="UP000430692">
    <property type="component" value="Unassembled WGS sequence"/>
</dbReference>
<dbReference type="GO" id="GO:0005524">
    <property type="term" value="F:ATP binding"/>
    <property type="evidence" value="ECO:0007669"/>
    <property type="project" value="UniProtKB-KW"/>
</dbReference>
<dbReference type="Gene3D" id="3.40.50.300">
    <property type="entry name" value="P-loop containing nucleotide triphosphate hydrolases"/>
    <property type="match status" value="1"/>
</dbReference>
<dbReference type="EMBL" id="WUUL01000005">
    <property type="protein sequence ID" value="MXQ53775.1"/>
    <property type="molecule type" value="Genomic_DNA"/>
</dbReference>
<evidence type="ECO:0000256" key="2">
    <source>
        <dbReference type="ARBA" id="ARBA00022692"/>
    </source>
</evidence>
<protein>
    <submittedName>
        <fullName evidence="9">ATP-binding cassette domain-containing protein</fullName>
    </submittedName>
</protein>
<comment type="subcellular location">
    <subcellularLocation>
        <location evidence="1">Cell membrane</location>
        <topology evidence="1">Multi-pass membrane protein</topology>
    </subcellularLocation>
</comment>
<dbReference type="SUPFAM" id="SSF52540">
    <property type="entry name" value="P-loop containing nucleoside triphosphate hydrolases"/>
    <property type="match status" value="1"/>
</dbReference>
<feature type="transmembrane region" description="Helical" evidence="7">
    <location>
        <begin position="112"/>
        <end position="140"/>
    </location>
</feature>
<dbReference type="SMART" id="SM00382">
    <property type="entry name" value="AAA"/>
    <property type="match status" value="1"/>
</dbReference>
<name>A0A6I4VUC4_9BACL</name>
<evidence type="ECO:0000256" key="3">
    <source>
        <dbReference type="ARBA" id="ARBA00022741"/>
    </source>
</evidence>
<feature type="domain" description="ABC transporter" evidence="8">
    <location>
        <begin position="306"/>
        <end position="563"/>
    </location>
</feature>
<dbReference type="GO" id="GO:0042626">
    <property type="term" value="F:ATPase-coupled transmembrane transporter activity"/>
    <property type="evidence" value="ECO:0007669"/>
    <property type="project" value="TreeGrafter"/>
</dbReference>
<dbReference type="SUPFAM" id="SSF90123">
    <property type="entry name" value="ABC transporter transmembrane region"/>
    <property type="match status" value="1"/>
</dbReference>
<dbReference type="GO" id="GO:0016887">
    <property type="term" value="F:ATP hydrolysis activity"/>
    <property type="evidence" value="ECO:0007669"/>
    <property type="project" value="InterPro"/>
</dbReference>
<keyword evidence="6 7" id="KW-0472">Membrane</keyword>
<evidence type="ECO:0000256" key="6">
    <source>
        <dbReference type="ARBA" id="ARBA00023136"/>
    </source>
</evidence>
<evidence type="ECO:0000256" key="4">
    <source>
        <dbReference type="ARBA" id="ARBA00022840"/>
    </source>
</evidence>
<organism evidence="9 10">
    <name type="scientific">Shimazuella alba</name>
    <dbReference type="NCBI Taxonomy" id="2690964"/>
    <lineage>
        <taxon>Bacteria</taxon>
        <taxon>Bacillati</taxon>
        <taxon>Bacillota</taxon>
        <taxon>Bacilli</taxon>
        <taxon>Bacillales</taxon>
        <taxon>Thermoactinomycetaceae</taxon>
        <taxon>Shimazuella</taxon>
    </lineage>
</organism>
<accession>A0A6I4VUC4</accession>
<dbReference type="PROSITE" id="PS50893">
    <property type="entry name" value="ABC_TRANSPORTER_2"/>
    <property type="match status" value="1"/>
</dbReference>
<dbReference type="InterPro" id="IPR003593">
    <property type="entry name" value="AAA+_ATPase"/>
</dbReference>
<evidence type="ECO:0000259" key="8">
    <source>
        <dbReference type="PROSITE" id="PS50893"/>
    </source>
</evidence>
<comment type="caution">
    <text evidence="9">The sequence shown here is derived from an EMBL/GenBank/DDBJ whole genome shotgun (WGS) entry which is preliminary data.</text>
</comment>
<evidence type="ECO:0000256" key="5">
    <source>
        <dbReference type="ARBA" id="ARBA00022989"/>
    </source>
</evidence>
<dbReference type="RefSeq" id="WP_160801137.1">
    <property type="nucleotide sequence ID" value="NZ_WUUL01000005.1"/>
</dbReference>
<keyword evidence="2 7" id="KW-0812">Transmembrane</keyword>
<keyword evidence="3" id="KW-0547">Nucleotide-binding</keyword>
<dbReference type="GO" id="GO:0005886">
    <property type="term" value="C:plasma membrane"/>
    <property type="evidence" value="ECO:0007669"/>
    <property type="project" value="UniProtKB-SubCell"/>
</dbReference>
<dbReference type="PANTHER" id="PTHR24221:SF654">
    <property type="entry name" value="ATP-BINDING CASSETTE SUB-FAMILY B MEMBER 6"/>
    <property type="match status" value="1"/>
</dbReference>
<feature type="transmembrane region" description="Helical" evidence="7">
    <location>
        <begin position="210"/>
        <end position="231"/>
    </location>
</feature>
<gene>
    <name evidence="9" type="ORF">GSM42_08565</name>
</gene>